<evidence type="ECO:0000259" key="2">
    <source>
        <dbReference type="Pfam" id="PF05419"/>
    </source>
</evidence>
<keyword evidence="1" id="KW-0472">Membrane</keyword>
<dbReference type="InterPro" id="IPR037215">
    <property type="entry name" value="GUN4-like_sf"/>
</dbReference>
<feature type="transmembrane region" description="Helical" evidence="1">
    <location>
        <begin position="12"/>
        <end position="28"/>
    </location>
</feature>
<evidence type="ECO:0000256" key="1">
    <source>
        <dbReference type="SAM" id="Phobius"/>
    </source>
</evidence>
<feature type="transmembrane region" description="Helical" evidence="1">
    <location>
        <begin position="34"/>
        <end position="55"/>
    </location>
</feature>
<dbReference type="EMBL" id="QMEB01000120">
    <property type="protein sequence ID" value="NMG20877.1"/>
    <property type="molecule type" value="Genomic_DNA"/>
</dbReference>
<protein>
    <recommendedName>
        <fullName evidence="2">GUN4-like domain-containing protein</fullName>
    </recommendedName>
</protein>
<keyword evidence="4" id="KW-1185">Reference proteome</keyword>
<gene>
    <name evidence="3" type="ORF">DP116_15995</name>
</gene>
<accession>A0ABX1P8V9</accession>
<dbReference type="PANTHER" id="PTHR34800">
    <property type="entry name" value="TETRAPYRROLE-BINDING PROTEIN, CHLOROPLASTIC"/>
    <property type="match status" value="1"/>
</dbReference>
<keyword evidence="1" id="KW-1133">Transmembrane helix</keyword>
<evidence type="ECO:0000313" key="4">
    <source>
        <dbReference type="Proteomes" id="UP000718564"/>
    </source>
</evidence>
<dbReference type="InterPro" id="IPR008629">
    <property type="entry name" value="GUN4-like"/>
</dbReference>
<dbReference type="Gene3D" id="1.25.40.620">
    <property type="match status" value="1"/>
</dbReference>
<dbReference type="Proteomes" id="UP000718564">
    <property type="component" value="Unassembled WGS sequence"/>
</dbReference>
<evidence type="ECO:0000313" key="3">
    <source>
        <dbReference type="EMBL" id="NMG20877.1"/>
    </source>
</evidence>
<proteinExistence type="predicted"/>
<dbReference type="Pfam" id="PF05419">
    <property type="entry name" value="GUN4"/>
    <property type="match status" value="1"/>
</dbReference>
<feature type="domain" description="GUN4-like" evidence="2">
    <location>
        <begin position="284"/>
        <end position="413"/>
    </location>
</feature>
<sequence length="455" mass="52775">MNTYRLSQIFTFLKALVYSIQLLIWAFHPTFGSFIGLIITITCTRIFEILFLSFFRNRRTRKLKRVAANLGLDFYKTDKNKNIKPILEGLPLFEEIRPRAKNIWNDLLMILELLYRLIFSIRETKKMKNILISKQDNQGHFYAIFDFHSHNWNLNGSQDSTVSSNGLSISNQSQTMIIFASEDLKLPEFSVKVKAKSILRKIFERICKVFGHEKKETKQNIDVFDSKINDFLKAEKNLCMAAKGYRLVCYRDNILIKPKKIHSLLSTVFQASELLKAPDSINVQKDFDYTKLRDLLKAGNWKEADRETTAILLKAIGTKIEYKNINIAVTLIDDIFLNPVLHNIDALWVEYSNGHFGFSVQKHIWLEVGGKVNYKTERLLADRVGWRVQGKWLCYSDLTFSLNAPKGHLPTTKLSELPFGWFYMGKRPLFKFIVSGLIALRRFIVLPGCFIASKF</sequence>
<keyword evidence="1" id="KW-0812">Transmembrane</keyword>
<dbReference type="SUPFAM" id="SSF140869">
    <property type="entry name" value="GUN4-like"/>
    <property type="match status" value="1"/>
</dbReference>
<organism evidence="3 4">
    <name type="scientific">Brasilonema bromeliae SPC951</name>
    <dbReference type="NCBI Taxonomy" id="385972"/>
    <lineage>
        <taxon>Bacteria</taxon>
        <taxon>Bacillati</taxon>
        <taxon>Cyanobacteriota</taxon>
        <taxon>Cyanophyceae</taxon>
        <taxon>Nostocales</taxon>
        <taxon>Scytonemataceae</taxon>
        <taxon>Brasilonema</taxon>
        <taxon>Bromeliae group (in: Brasilonema)</taxon>
    </lineage>
</organism>
<dbReference type="RefSeq" id="WP_169156134.1">
    <property type="nucleotide sequence ID" value="NZ_CAWPJE010000112.1"/>
</dbReference>
<reference evidence="3 4" key="1">
    <citation type="submission" date="2018-06" db="EMBL/GenBank/DDBJ databases">
        <title>Comparative genomics of Brasilonema spp. strains.</title>
        <authorList>
            <person name="Alvarenga D.O."/>
            <person name="Fiore M.F."/>
            <person name="Varani A.M."/>
        </authorList>
    </citation>
    <scope>NUCLEOTIDE SEQUENCE [LARGE SCALE GENOMIC DNA]</scope>
    <source>
        <strain evidence="3 4">SPC951</strain>
    </source>
</reference>
<name>A0ABX1P8V9_9CYAN</name>
<dbReference type="Gene3D" id="1.10.10.1770">
    <property type="entry name" value="Gun4-like"/>
    <property type="match status" value="1"/>
</dbReference>
<comment type="caution">
    <text evidence="3">The sequence shown here is derived from an EMBL/GenBank/DDBJ whole genome shotgun (WGS) entry which is preliminary data.</text>
</comment>
<dbReference type="PANTHER" id="PTHR34800:SF1">
    <property type="entry name" value="TETRAPYRROLE-BINDING PROTEIN, CHLOROPLASTIC"/>
    <property type="match status" value="1"/>
</dbReference>
<dbReference type="CDD" id="cd16383">
    <property type="entry name" value="GUN4"/>
    <property type="match status" value="1"/>
</dbReference>